<dbReference type="AlphaFoldDB" id="A0A060HP78"/>
<dbReference type="HOGENOM" id="CLU_1178160_0_0_2"/>
<dbReference type="KEGG" id="nvn:NVIE_026310"/>
<evidence type="ECO:0000313" key="2">
    <source>
        <dbReference type="EMBL" id="AIC16900.1"/>
    </source>
</evidence>
<feature type="region of interest" description="Disordered" evidence="1">
    <location>
        <begin position="1"/>
        <end position="22"/>
    </location>
</feature>
<keyword evidence="3" id="KW-1185">Reference proteome</keyword>
<dbReference type="EMBL" id="CP007536">
    <property type="protein sequence ID" value="AIC16900.1"/>
    <property type="molecule type" value="Genomic_DNA"/>
</dbReference>
<dbReference type="OrthoDB" id="10585at2157"/>
<dbReference type="RefSeq" id="WP_075055560.1">
    <property type="nucleotide sequence ID" value="NZ_CP007536.1"/>
</dbReference>
<feature type="compositionally biased region" description="Basic and acidic residues" evidence="1">
    <location>
        <begin position="12"/>
        <end position="22"/>
    </location>
</feature>
<name>A0A060HP78_9ARCH</name>
<proteinExistence type="predicted"/>
<dbReference type="Proteomes" id="UP000027093">
    <property type="component" value="Chromosome"/>
</dbReference>
<accession>A0A060HP78</accession>
<organism evidence="2 3">
    <name type="scientific">Nitrososphaera viennensis EN76</name>
    <dbReference type="NCBI Taxonomy" id="926571"/>
    <lineage>
        <taxon>Archaea</taxon>
        <taxon>Nitrososphaerota</taxon>
        <taxon>Nitrososphaeria</taxon>
        <taxon>Nitrososphaerales</taxon>
        <taxon>Nitrososphaeraceae</taxon>
        <taxon>Nitrososphaera</taxon>
    </lineage>
</organism>
<evidence type="ECO:0000313" key="3">
    <source>
        <dbReference type="Proteomes" id="UP000027093"/>
    </source>
</evidence>
<protein>
    <submittedName>
        <fullName evidence="2">Uncharacterized protein</fullName>
    </submittedName>
</protein>
<sequence length="207" mass="23253">MEPASGAQRALAEAEHAVSSEVPPSRRQEILEYLKLFGYKPDRTIIQVHITGFFNKKGGGAPPREAAKREAAAKRYGGTTFVVVGRTHDPAIMEQVIKPRKSAREASPGYVGYLWQNRDRQLRPPHEVIPLDFTPVHVPYPKDWKDVFATKGFLLAMHVPSSFAKEKSGLARALYRLGKGADAKGPWTFLKELKNFGYKPQQQQQQE</sequence>
<evidence type="ECO:0000256" key="1">
    <source>
        <dbReference type="SAM" id="MobiDB-lite"/>
    </source>
</evidence>
<reference evidence="2 3" key="1">
    <citation type="journal article" date="2014" name="Int. J. Syst. Evol. Microbiol.">
        <title>Nitrososphaera viennensis gen. nov., sp. nov., an aerobic and mesophilic, ammonia-oxidizing archaeon from soil and a member of the archaeal phylum Thaumarchaeota.</title>
        <authorList>
            <person name="Stieglmeier M."/>
            <person name="Klingl A."/>
            <person name="Alves R.J."/>
            <person name="Rittmann S.K."/>
            <person name="Melcher M."/>
            <person name="Leisch N."/>
            <person name="Schleper C."/>
        </authorList>
    </citation>
    <scope>NUCLEOTIDE SEQUENCE [LARGE SCALE GENOMIC DNA]</scope>
    <source>
        <strain evidence="2">EN76</strain>
    </source>
</reference>
<dbReference type="GeneID" id="74947867"/>
<gene>
    <name evidence="2" type="ORF">NVIE_026310</name>
</gene>